<dbReference type="Pfam" id="PF10646">
    <property type="entry name" value="Germane"/>
    <property type="match status" value="1"/>
</dbReference>
<feature type="region of interest" description="Disordered" evidence="1">
    <location>
        <begin position="275"/>
        <end position="297"/>
    </location>
</feature>
<keyword evidence="5" id="KW-1185">Reference proteome</keyword>
<evidence type="ECO:0000256" key="2">
    <source>
        <dbReference type="SAM" id="SignalP"/>
    </source>
</evidence>
<gene>
    <name evidence="4" type="ORF">ACFPKY_19280</name>
</gene>
<feature type="region of interest" description="Disordered" evidence="1">
    <location>
        <begin position="20"/>
        <end position="60"/>
    </location>
</feature>
<feature type="compositionally biased region" description="Low complexity" evidence="1">
    <location>
        <begin position="43"/>
        <end position="60"/>
    </location>
</feature>
<evidence type="ECO:0000256" key="1">
    <source>
        <dbReference type="SAM" id="MobiDB-lite"/>
    </source>
</evidence>
<comment type="caution">
    <text evidence="4">The sequence shown here is derived from an EMBL/GenBank/DDBJ whole genome shotgun (WGS) entry which is preliminary data.</text>
</comment>
<feature type="signal peptide" evidence="2">
    <location>
        <begin position="1"/>
        <end position="19"/>
    </location>
</feature>
<feature type="domain" description="GerMN" evidence="3">
    <location>
        <begin position="89"/>
        <end position="181"/>
    </location>
</feature>
<dbReference type="PROSITE" id="PS51257">
    <property type="entry name" value="PROKAR_LIPOPROTEIN"/>
    <property type="match status" value="1"/>
</dbReference>
<dbReference type="Proteomes" id="UP001595956">
    <property type="component" value="Unassembled WGS sequence"/>
</dbReference>
<organism evidence="4 5">
    <name type="scientific">Nocardioides caricicola</name>
    <dbReference type="NCBI Taxonomy" id="634770"/>
    <lineage>
        <taxon>Bacteria</taxon>
        <taxon>Bacillati</taxon>
        <taxon>Actinomycetota</taxon>
        <taxon>Actinomycetes</taxon>
        <taxon>Propionibacteriales</taxon>
        <taxon>Nocardioidaceae</taxon>
        <taxon>Nocardioides</taxon>
    </lineage>
</organism>
<evidence type="ECO:0000313" key="5">
    <source>
        <dbReference type="Proteomes" id="UP001595956"/>
    </source>
</evidence>
<evidence type="ECO:0000313" key="4">
    <source>
        <dbReference type="EMBL" id="MFC5495263.1"/>
    </source>
</evidence>
<feature type="chain" id="PRO_5046164040" evidence="2">
    <location>
        <begin position="20"/>
        <end position="297"/>
    </location>
</feature>
<keyword evidence="2" id="KW-0732">Signal</keyword>
<evidence type="ECO:0000259" key="3">
    <source>
        <dbReference type="SMART" id="SM00909"/>
    </source>
</evidence>
<dbReference type="Pfam" id="PF10648">
    <property type="entry name" value="Gmad2"/>
    <property type="match status" value="1"/>
</dbReference>
<name>A0ABW0N7M9_9ACTN</name>
<accession>A0ABW0N7M9</accession>
<sequence>MKRTRLAALLVTTALAATACGNDTTPTAADPKPGNGSGKQQDDSSSPASGESDSGSSATTTVPVYFVGDAPNGEVLFREFRKVEADNPAVEALALMTAGDALDPDYRTAYAVDGSFTDVQVDDDAIEVSLPDESWTTLPDGMSEQDARLAAQQLVYTVQGIAQSRLPVEIVLDGEPADLFGFGGQIGNEPELQVRSMVNVTSPEEGASVSGTFTASGVSSSFEATTPWEIRDASGAVVKDGFATAEGWMDKLYPWETEVDVSDLEPGTYTFVAMTDDPSGGAEGNGPAEDSKTIVVG</sequence>
<dbReference type="InterPro" id="IPR018911">
    <property type="entry name" value="Gmad2_Ig-like_dom"/>
</dbReference>
<dbReference type="RefSeq" id="WP_345173478.1">
    <property type="nucleotide sequence ID" value="NZ_BAABFQ010000005.1"/>
</dbReference>
<dbReference type="SMART" id="SM00909">
    <property type="entry name" value="Germane"/>
    <property type="match status" value="1"/>
</dbReference>
<dbReference type="EMBL" id="JBHSMD010000006">
    <property type="protein sequence ID" value="MFC5495263.1"/>
    <property type="molecule type" value="Genomic_DNA"/>
</dbReference>
<reference evidence="5" key="1">
    <citation type="journal article" date="2019" name="Int. J. Syst. Evol. Microbiol.">
        <title>The Global Catalogue of Microorganisms (GCM) 10K type strain sequencing project: providing services to taxonomists for standard genome sequencing and annotation.</title>
        <authorList>
            <consortium name="The Broad Institute Genomics Platform"/>
            <consortium name="The Broad Institute Genome Sequencing Center for Infectious Disease"/>
            <person name="Wu L."/>
            <person name="Ma J."/>
        </authorList>
    </citation>
    <scope>NUCLEOTIDE SEQUENCE [LARGE SCALE GENOMIC DNA]</scope>
    <source>
        <strain evidence="5">KACC 13778</strain>
    </source>
</reference>
<proteinExistence type="predicted"/>
<protein>
    <submittedName>
        <fullName evidence="4">Gmad2 immunoglobulin-like domain-containing protein</fullName>
    </submittedName>
</protein>
<dbReference type="InterPro" id="IPR019606">
    <property type="entry name" value="GerMN"/>
</dbReference>